<dbReference type="CTD" id="20236617"/>
<dbReference type="SUPFAM" id="SSF57535">
    <property type="entry name" value="Complement control module/SCR domain"/>
    <property type="match status" value="1"/>
</dbReference>
<accession>V3ZSX5</accession>
<protein>
    <recommendedName>
        <fullName evidence="2">Sushi domain-containing protein</fullName>
    </recommendedName>
</protein>
<dbReference type="KEGG" id="lgi:LOTGIDRAFT_155166"/>
<name>V3ZSX5_LOTGI</name>
<dbReference type="GeneID" id="20236617"/>
<evidence type="ECO:0000313" key="4">
    <source>
        <dbReference type="Proteomes" id="UP000030746"/>
    </source>
</evidence>
<organism evidence="3 4">
    <name type="scientific">Lottia gigantea</name>
    <name type="common">Giant owl limpet</name>
    <dbReference type="NCBI Taxonomy" id="225164"/>
    <lineage>
        <taxon>Eukaryota</taxon>
        <taxon>Metazoa</taxon>
        <taxon>Spiralia</taxon>
        <taxon>Lophotrochozoa</taxon>
        <taxon>Mollusca</taxon>
        <taxon>Gastropoda</taxon>
        <taxon>Patellogastropoda</taxon>
        <taxon>Lottioidea</taxon>
        <taxon>Lottiidae</taxon>
        <taxon>Lottia</taxon>
    </lineage>
</organism>
<evidence type="ECO:0000259" key="2">
    <source>
        <dbReference type="Pfam" id="PF00084"/>
    </source>
</evidence>
<dbReference type="AlphaFoldDB" id="V3ZSX5"/>
<dbReference type="InterPro" id="IPR035976">
    <property type="entry name" value="Sushi/SCR/CCP_sf"/>
</dbReference>
<proteinExistence type="predicted"/>
<keyword evidence="1" id="KW-1015">Disulfide bond</keyword>
<feature type="domain" description="Sushi" evidence="2">
    <location>
        <begin position="53"/>
        <end position="102"/>
    </location>
</feature>
<dbReference type="HOGENOM" id="CLU_2029338_0_0_1"/>
<evidence type="ECO:0000256" key="1">
    <source>
        <dbReference type="ARBA" id="ARBA00023157"/>
    </source>
</evidence>
<dbReference type="RefSeq" id="XP_009063913.1">
    <property type="nucleotide sequence ID" value="XM_009065665.1"/>
</dbReference>
<dbReference type="CDD" id="cd00033">
    <property type="entry name" value="CCP"/>
    <property type="match status" value="1"/>
</dbReference>
<dbReference type="Proteomes" id="UP000030746">
    <property type="component" value="Unassembled WGS sequence"/>
</dbReference>
<dbReference type="Gene3D" id="2.10.70.10">
    <property type="entry name" value="Complement Module, domain 1"/>
    <property type="match status" value="1"/>
</dbReference>
<dbReference type="InterPro" id="IPR000436">
    <property type="entry name" value="Sushi_SCR_CCP_dom"/>
</dbReference>
<gene>
    <name evidence="3" type="ORF">LOTGIDRAFT_155166</name>
</gene>
<reference evidence="3 4" key="1">
    <citation type="journal article" date="2013" name="Nature">
        <title>Insights into bilaterian evolution from three spiralian genomes.</title>
        <authorList>
            <person name="Simakov O."/>
            <person name="Marletaz F."/>
            <person name="Cho S.J."/>
            <person name="Edsinger-Gonzales E."/>
            <person name="Havlak P."/>
            <person name="Hellsten U."/>
            <person name="Kuo D.H."/>
            <person name="Larsson T."/>
            <person name="Lv J."/>
            <person name="Arendt D."/>
            <person name="Savage R."/>
            <person name="Osoegawa K."/>
            <person name="de Jong P."/>
            <person name="Grimwood J."/>
            <person name="Chapman J.A."/>
            <person name="Shapiro H."/>
            <person name="Aerts A."/>
            <person name="Otillar R.P."/>
            <person name="Terry A.Y."/>
            <person name="Boore J.L."/>
            <person name="Grigoriev I.V."/>
            <person name="Lindberg D.R."/>
            <person name="Seaver E.C."/>
            <person name="Weisblat D.A."/>
            <person name="Putnam N.H."/>
            <person name="Rokhsar D.S."/>
        </authorList>
    </citation>
    <scope>NUCLEOTIDE SEQUENCE [LARGE SCALE GENOMIC DNA]</scope>
</reference>
<evidence type="ECO:0000313" key="3">
    <source>
        <dbReference type="EMBL" id="ESO85675.1"/>
    </source>
</evidence>
<sequence>MVEKDTLNIIELTQTSTRGEKKWAIENLKCGDGCTAQLTGKIEQLQVDAQRICGPPPSIPNINTQPADQEYLPGYLMLYDCLPDSYQNSSIVCLKDGSWNTSAQTISATYRLRENYECIIIM</sequence>
<dbReference type="Pfam" id="PF00084">
    <property type="entry name" value="Sushi"/>
    <property type="match status" value="1"/>
</dbReference>
<dbReference type="EMBL" id="KB203274">
    <property type="protein sequence ID" value="ESO85675.1"/>
    <property type="molecule type" value="Genomic_DNA"/>
</dbReference>
<keyword evidence="4" id="KW-1185">Reference proteome</keyword>